<dbReference type="RefSeq" id="WP_239159013.1">
    <property type="nucleotide sequence ID" value="NZ_BAAATV010000010.1"/>
</dbReference>
<dbReference type="InterPro" id="IPR001789">
    <property type="entry name" value="Sig_transdc_resp-reg_receiver"/>
</dbReference>
<dbReference type="SMART" id="SM00448">
    <property type="entry name" value="REC"/>
    <property type="match status" value="1"/>
</dbReference>
<proteinExistence type="predicted"/>
<evidence type="ECO:0000256" key="2">
    <source>
        <dbReference type="PROSITE-ProRule" id="PRU00169"/>
    </source>
</evidence>
<organism evidence="4 5">
    <name type="scientific">Winogradskya humida</name>
    <dbReference type="NCBI Taxonomy" id="113566"/>
    <lineage>
        <taxon>Bacteria</taxon>
        <taxon>Bacillati</taxon>
        <taxon>Actinomycetota</taxon>
        <taxon>Actinomycetes</taxon>
        <taxon>Micromonosporales</taxon>
        <taxon>Micromonosporaceae</taxon>
        <taxon>Winogradskya</taxon>
    </lineage>
</organism>
<sequence length="153" mass="16540">MFRTRDATAILLGDRVGGPMFARMNEKLILVAEDDADLRDMLTYALERAGYTAVGAKDGNTAARILQVARPVGIVTDVRMPALNGMELCQLVRSNPEVSNAAVLMVSANAHLHDINAGLSSGADGYLPKPLSPRRLVAELQQVIERRKMINVG</sequence>
<dbReference type="Proteomes" id="UP000603200">
    <property type="component" value="Unassembled WGS sequence"/>
</dbReference>
<dbReference type="PANTHER" id="PTHR44591:SF3">
    <property type="entry name" value="RESPONSE REGULATORY DOMAIN-CONTAINING PROTEIN"/>
    <property type="match status" value="1"/>
</dbReference>
<dbReference type="PROSITE" id="PS50110">
    <property type="entry name" value="RESPONSE_REGULATORY"/>
    <property type="match status" value="1"/>
</dbReference>
<gene>
    <name evidence="4" type="ORF">Ahu01nite_042060</name>
</gene>
<evidence type="ECO:0000256" key="1">
    <source>
        <dbReference type="ARBA" id="ARBA00022553"/>
    </source>
</evidence>
<dbReference type="InterPro" id="IPR011006">
    <property type="entry name" value="CheY-like_superfamily"/>
</dbReference>
<evidence type="ECO:0000259" key="3">
    <source>
        <dbReference type="PROSITE" id="PS50110"/>
    </source>
</evidence>
<dbReference type="SUPFAM" id="SSF52172">
    <property type="entry name" value="CheY-like"/>
    <property type="match status" value="1"/>
</dbReference>
<evidence type="ECO:0000313" key="5">
    <source>
        <dbReference type="Proteomes" id="UP000603200"/>
    </source>
</evidence>
<dbReference type="InterPro" id="IPR050595">
    <property type="entry name" value="Bact_response_regulator"/>
</dbReference>
<dbReference type="EMBL" id="BOMN01000052">
    <property type="protein sequence ID" value="GIE21104.1"/>
    <property type="molecule type" value="Genomic_DNA"/>
</dbReference>
<accession>A0ABQ3ZRC7</accession>
<keyword evidence="5" id="KW-1185">Reference proteome</keyword>
<reference evidence="4 5" key="1">
    <citation type="submission" date="2021-01" db="EMBL/GenBank/DDBJ databases">
        <title>Whole genome shotgun sequence of Actinoplanes humidus NBRC 14915.</title>
        <authorList>
            <person name="Komaki H."/>
            <person name="Tamura T."/>
        </authorList>
    </citation>
    <scope>NUCLEOTIDE SEQUENCE [LARGE SCALE GENOMIC DNA]</scope>
    <source>
        <strain evidence="4 5">NBRC 14915</strain>
    </source>
</reference>
<feature type="modified residue" description="4-aspartylphosphate" evidence="2">
    <location>
        <position position="77"/>
    </location>
</feature>
<evidence type="ECO:0000313" key="4">
    <source>
        <dbReference type="EMBL" id="GIE21104.1"/>
    </source>
</evidence>
<dbReference type="Pfam" id="PF00072">
    <property type="entry name" value="Response_reg"/>
    <property type="match status" value="1"/>
</dbReference>
<name>A0ABQ3ZRC7_9ACTN</name>
<protein>
    <recommendedName>
        <fullName evidence="3">Response regulatory domain-containing protein</fullName>
    </recommendedName>
</protein>
<dbReference type="PANTHER" id="PTHR44591">
    <property type="entry name" value="STRESS RESPONSE REGULATOR PROTEIN 1"/>
    <property type="match status" value="1"/>
</dbReference>
<comment type="caution">
    <text evidence="4">The sequence shown here is derived from an EMBL/GenBank/DDBJ whole genome shotgun (WGS) entry which is preliminary data.</text>
</comment>
<dbReference type="Gene3D" id="3.40.50.2300">
    <property type="match status" value="1"/>
</dbReference>
<keyword evidence="1 2" id="KW-0597">Phosphoprotein</keyword>
<feature type="domain" description="Response regulatory" evidence="3">
    <location>
        <begin position="28"/>
        <end position="144"/>
    </location>
</feature>